<dbReference type="Pfam" id="PF02190">
    <property type="entry name" value="LON_substr_bdg"/>
    <property type="match status" value="1"/>
</dbReference>
<feature type="compositionally biased region" description="Basic and acidic residues" evidence="1">
    <location>
        <begin position="96"/>
        <end position="105"/>
    </location>
</feature>
<feature type="region of interest" description="Disordered" evidence="1">
    <location>
        <begin position="1"/>
        <end position="46"/>
    </location>
</feature>
<sequence>MAEQSDSEGEWINQDDNDDASPEETENEREDDEAIENGFQLGNEPEAIPILPPAIAVHRARVNVAAHLRERFADRGRGALVGRESSSSSSSSDGESSEHEPQHINVKDAINHEYLFTRRTRRREGQVGEVLDLAMPSETIVAEMIMELPMLRISQDCFPMPNQRIPLLLYHPNDMATAKFAVAHHSYLAAFPGETFGYDPRVSTPIDVGVLLQIARSCDGGQRGFRVYAIGRNRIKLLETIRNIDSSLSARVQILAENLLPPLQFSLVPNKARSQVKVQQRKIAEKLYNIPRWVISRFSTEKKARTLLNFMCSWSPSPETKVKLEETYNKGLTELSFFLAANIPVEIDTKLALLQENSVDRRIDMMVEKLFKKMDIACVRCHTTIARAEDIFSVTAEGNSRHFVNNYGFVHEIITATEAQHYAFRGPPDASFSWFEGYKWQIIECTMCLDHLGWEYTSKKYEPKSFFGLTRRSVALRERKDDQPISTEEQLSLVPDDVSN</sequence>
<name>A0AAF3FH59_9BILA</name>
<accession>A0AAF3FH59</accession>
<evidence type="ECO:0000313" key="3">
    <source>
        <dbReference type="Proteomes" id="UP000887575"/>
    </source>
</evidence>
<proteinExistence type="predicted"/>
<dbReference type="AlphaFoldDB" id="A0AAF3FH59"/>
<feature type="domain" description="CULT" evidence="2">
    <location>
        <begin position="373"/>
        <end position="478"/>
    </location>
</feature>
<dbReference type="WBParaSite" id="MBELARI_LOCUS6428">
    <property type="protein sequence ID" value="MBELARI_LOCUS6428"/>
    <property type="gene ID" value="MBELARI_LOCUS6428"/>
</dbReference>
<feature type="compositionally biased region" description="Low complexity" evidence="1">
    <location>
        <begin position="84"/>
        <end position="94"/>
    </location>
</feature>
<organism evidence="3 4">
    <name type="scientific">Mesorhabditis belari</name>
    <dbReference type="NCBI Taxonomy" id="2138241"/>
    <lineage>
        <taxon>Eukaryota</taxon>
        <taxon>Metazoa</taxon>
        <taxon>Ecdysozoa</taxon>
        <taxon>Nematoda</taxon>
        <taxon>Chromadorea</taxon>
        <taxon>Rhabditida</taxon>
        <taxon>Rhabditina</taxon>
        <taxon>Rhabditomorpha</taxon>
        <taxon>Rhabditoidea</taxon>
        <taxon>Rhabditidae</taxon>
        <taxon>Mesorhabditinae</taxon>
        <taxon>Mesorhabditis</taxon>
    </lineage>
</organism>
<protein>
    <submittedName>
        <fullName evidence="4">Protein cereblon</fullName>
    </submittedName>
</protein>
<dbReference type="InterPro" id="IPR034750">
    <property type="entry name" value="CULT"/>
</dbReference>
<dbReference type="SUPFAM" id="SSF88697">
    <property type="entry name" value="PUA domain-like"/>
    <property type="match status" value="1"/>
</dbReference>
<dbReference type="Gene3D" id="2.30.130.40">
    <property type="entry name" value="LON domain-like"/>
    <property type="match status" value="1"/>
</dbReference>
<dbReference type="InterPro" id="IPR015947">
    <property type="entry name" value="PUA-like_sf"/>
</dbReference>
<feature type="region of interest" description="Disordered" evidence="1">
    <location>
        <begin position="480"/>
        <end position="500"/>
    </location>
</feature>
<dbReference type="Proteomes" id="UP000887575">
    <property type="component" value="Unassembled WGS sequence"/>
</dbReference>
<evidence type="ECO:0000256" key="1">
    <source>
        <dbReference type="SAM" id="MobiDB-lite"/>
    </source>
</evidence>
<dbReference type="Gene3D" id="2.170.150.20">
    <property type="entry name" value="Peptide methionine sulfoxide reductase"/>
    <property type="match status" value="1"/>
</dbReference>
<dbReference type="InterPro" id="IPR003111">
    <property type="entry name" value="Lon_prtase_N"/>
</dbReference>
<dbReference type="SMART" id="SM00464">
    <property type="entry name" value="LON"/>
    <property type="match status" value="1"/>
</dbReference>
<dbReference type="InterPro" id="IPR046336">
    <property type="entry name" value="Lon_prtase_N_sf"/>
</dbReference>
<evidence type="ECO:0000259" key="2">
    <source>
        <dbReference type="PROSITE" id="PS51788"/>
    </source>
</evidence>
<feature type="region of interest" description="Disordered" evidence="1">
    <location>
        <begin position="77"/>
        <end position="105"/>
    </location>
</feature>
<dbReference type="CDD" id="cd15777">
    <property type="entry name" value="CRBN_C_like"/>
    <property type="match status" value="1"/>
</dbReference>
<dbReference type="Gene3D" id="1.20.58.1480">
    <property type="match status" value="1"/>
</dbReference>
<reference evidence="4" key="1">
    <citation type="submission" date="2024-02" db="UniProtKB">
        <authorList>
            <consortium name="WormBaseParasite"/>
        </authorList>
    </citation>
    <scope>IDENTIFICATION</scope>
</reference>
<feature type="compositionally biased region" description="Acidic residues" evidence="1">
    <location>
        <begin position="1"/>
        <end position="35"/>
    </location>
</feature>
<dbReference type="PROSITE" id="PS51788">
    <property type="entry name" value="CULT"/>
    <property type="match status" value="1"/>
</dbReference>
<evidence type="ECO:0000313" key="4">
    <source>
        <dbReference type="WBParaSite" id="MBELARI_LOCUS6428"/>
    </source>
</evidence>
<keyword evidence="3" id="KW-1185">Reference proteome</keyword>
<dbReference type="FunFam" id="2.170.150.20:FF:000007">
    <property type="entry name" value="Protein cereblon"/>
    <property type="match status" value="1"/>
</dbReference>